<feature type="transmembrane region" description="Helical" evidence="2">
    <location>
        <begin position="260"/>
        <end position="278"/>
    </location>
</feature>
<evidence type="ECO:0000256" key="2">
    <source>
        <dbReference type="SAM" id="Phobius"/>
    </source>
</evidence>
<feature type="coiled-coil region" evidence="1">
    <location>
        <begin position="107"/>
        <end position="134"/>
    </location>
</feature>
<proteinExistence type="predicted"/>
<sequence length="280" mass="31261">MRTRYLILNILGTLFFLCLTQGKTYAWFHFSDTCENCPVFESPRIAEEVSKTYAFLPNTPDADSEIRLYRTFSKESSPASAGELKIDIPFNLLSASETNVQASLDRRIAANLRLKNLIEQYRALQKRNAELLKDLSIPYLEAKKSRKTAAAVSDAKELVPADSLKREVAEVILFQTDGKVSLPVQESRDLQPVQAEKKGREDSMPALEKYEALSLEEVYSKNPVGSGAYHQTYGRDTEVPSIFSLGLKLLQALANNKIEILSWAAVMAVIGLVGLIVVKR</sequence>
<keyword evidence="2" id="KW-0812">Transmembrane</keyword>
<evidence type="ECO:0000256" key="1">
    <source>
        <dbReference type="SAM" id="Coils"/>
    </source>
</evidence>
<dbReference type="HOGENOM" id="CLU_992997_0_0_7"/>
<protein>
    <submittedName>
        <fullName evidence="3">Uncharacterized protein</fullName>
    </submittedName>
</protein>
<evidence type="ECO:0000313" key="4">
    <source>
        <dbReference type="Proteomes" id="UP000005778"/>
    </source>
</evidence>
<dbReference type="OrthoDB" id="9821041at2"/>
<gene>
    <name evidence="3" type="ORF">DespoDRAFT_02250</name>
</gene>
<dbReference type="STRING" id="879212.DespoDRAFT_02250"/>
<keyword evidence="4" id="KW-1185">Reference proteome</keyword>
<reference evidence="3 4" key="2">
    <citation type="submission" date="2012-02" db="EMBL/GenBank/DDBJ databases">
        <title>Improved High-Quality Draft sequence of Desulfobacter postgatei 2ac9.</title>
        <authorList>
            <consortium name="US DOE Joint Genome Institute"/>
            <person name="Lucas S."/>
            <person name="Han J."/>
            <person name="Lapidus A."/>
            <person name="Cheng J.-F."/>
            <person name="Goodwin L."/>
            <person name="Pitluck S."/>
            <person name="Peters L."/>
            <person name="Ovchinnikova G."/>
            <person name="Held B."/>
            <person name="Detter J.C."/>
            <person name="Han C."/>
            <person name="Tapia R."/>
            <person name="Land M."/>
            <person name="Hauser L."/>
            <person name="Kyrpides N."/>
            <person name="Ivanova N."/>
            <person name="Pagani I."/>
            <person name="Orellana R."/>
            <person name="Lovley D."/>
            <person name="Woyke T."/>
        </authorList>
    </citation>
    <scope>NUCLEOTIDE SEQUENCE [LARGE SCALE GENOMIC DNA]</scope>
    <source>
        <strain evidence="3 4">2ac9</strain>
    </source>
</reference>
<name>I5B3R2_9BACT</name>
<accession>I5B3R2</accession>
<dbReference type="AlphaFoldDB" id="I5B3R2"/>
<keyword evidence="2" id="KW-1133">Transmembrane helix</keyword>
<dbReference type="Proteomes" id="UP000005778">
    <property type="component" value="Chromosome"/>
</dbReference>
<keyword evidence="2" id="KW-0472">Membrane</keyword>
<reference evidence="3 4" key="1">
    <citation type="submission" date="2011-09" db="EMBL/GenBank/DDBJ databases">
        <authorList>
            <consortium name="US DOE Joint Genome Institute (JGI-PGF)"/>
            <person name="Lucas S."/>
            <person name="Han J."/>
            <person name="Lapidus A."/>
            <person name="Cheng J.-F."/>
            <person name="Goodwin L."/>
            <person name="Pitluck S."/>
            <person name="Peters L."/>
            <person name="Land M.L."/>
            <person name="Hauser L."/>
            <person name="Orellana R."/>
            <person name="Lovley D."/>
            <person name="Woyke T.J."/>
        </authorList>
    </citation>
    <scope>NUCLEOTIDE SEQUENCE [LARGE SCALE GENOMIC DNA]</scope>
    <source>
        <strain evidence="3 4">2ac9</strain>
    </source>
</reference>
<dbReference type="EMBL" id="CM001488">
    <property type="protein sequence ID" value="EIM64125.1"/>
    <property type="molecule type" value="Genomic_DNA"/>
</dbReference>
<evidence type="ECO:0000313" key="3">
    <source>
        <dbReference type="EMBL" id="EIM64125.1"/>
    </source>
</evidence>
<keyword evidence="1" id="KW-0175">Coiled coil</keyword>
<organism evidence="3 4">
    <name type="scientific">Desulfobacter postgatei 2ac9</name>
    <dbReference type="NCBI Taxonomy" id="879212"/>
    <lineage>
        <taxon>Bacteria</taxon>
        <taxon>Pseudomonadati</taxon>
        <taxon>Thermodesulfobacteriota</taxon>
        <taxon>Desulfobacteria</taxon>
        <taxon>Desulfobacterales</taxon>
        <taxon>Desulfobacteraceae</taxon>
        <taxon>Desulfobacter</taxon>
    </lineage>
</organism>
<dbReference type="eggNOG" id="ENOG502ZFPE">
    <property type="taxonomic scope" value="Bacteria"/>
</dbReference>